<evidence type="ECO:0000313" key="1">
    <source>
        <dbReference type="EMBL" id="THU53489.1"/>
    </source>
</evidence>
<keyword evidence="2" id="KW-1185">Reference proteome</keyword>
<sequence>MVVCVHVSRGHPRWKSLYFKGVLGPPLFHSPMGKNSTKKEEKNSLLCSTKERTETMIQFDRGTKTNPSLRWSCIHFVPYATYAKPLFHQRFTSSAGPPQRMKQPKSPADIPARAFVTY</sequence>
<reference evidence="1 2" key="1">
    <citation type="journal article" date="2019" name="Nat. Plants">
        <title>Genome sequencing of Musa balbisiana reveals subgenome evolution and function divergence in polyploid bananas.</title>
        <authorList>
            <person name="Yao X."/>
        </authorList>
    </citation>
    <scope>NUCLEOTIDE SEQUENCE [LARGE SCALE GENOMIC DNA]</scope>
    <source>
        <strain evidence="2">cv. DH-PKW</strain>
        <tissue evidence="1">Leaves</tissue>
    </source>
</reference>
<accession>A0A4S8IY29</accession>
<dbReference type="EMBL" id="PYDT01000008">
    <property type="protein sequence ID" value="THU53489.1"/>
    <property type="molecule type" value="Genomic_DNA"/>
</dbReference>
<dbReference type="AlphaFoldDB" id="A0A4S8IY29"/>
<proteinExistence type="predicted"/>
<evidence type="ECO:0000313" key="2">
    <source>
        <dbReference type="Proteomes" id="UP000317650"/>
    </source>
</evidence>
<organism evidence="1 2">
    <name type="scientific">Musa balbisiana</name>
    <name type="common">Banana</name>
    <dbReference type="NCBI Taxonomy" id="52838"/>
    <lineage>
        <taxon>Eukaryota</taxon>
        <taxon>Viridiplantae</taxon>
        <taxon>Streptophyta</taxon>
        <taxon>Embryophyta</taxon>
        <taxon>Tracheophyta</taxon>
        <taxon>Spermatophyta</taxon>
        <taxon>Magnoliopsida</taxon>
        <taxon>Liliopsida</taxon>
        <taxon>Zingiberales</taxon>
        <taxon>Musaceae</taxon>
        <taxon>Musa</taxon>
    </lineage>
</organism>
<gene>
    <name evidence="1" type="ORF">C4D60_Mb10t14960</name>
</gene>
<protein>
    <submittedName>
        <fullName evidence="1">Uncharacterized protein</fullName>
    </submittedName>
</protein>
<name>A0A4S8IY29_MUSBA</name>
<dbReference type="Proteomes" id="UP000317650">
    <property type="component" value="Chromosome 10"/>
</dbReference>
<comment type="caution">
    <text evidence="1">The sequence shown here is derived from an EMBL/GenBank/DDBJ whole genome shotgun (WGS) entry which is preliminary data.</text>
</comment>